<feature type="region of interest" description="Disordered" evidence="1">
    <location>
        <begin position="90"/>
        <end position="116"/>
    </location>
</feature>
<dbReference type="PANTHER" id="PTHR15818">
    <property type="entry name" value="G PATCH AND KOW-CONTAINING"/>
    <property type="match status" value="1"/>
</dbReference>
<sequence length="269" mass="29348">MASGEGENINDDRLLAALVLRDAREAAERSVVVGERAPRIDDRVVVGEVAQARSFNKRIGGEPLPPVPVAARGNSRMHALEREFVRRAHKLREGSRAQPPCKRGRRHDRSADQATCPAHREVVWPAAGAEDVEDATVCEAPGDTVPPATIPPELWISKGLIVRVVDESGAFKASHLQKGSVRRVDTTTGTADVELAVGGDVLCAVPQAYLETVVSRSCCQVEVVRGEYRGVIAELLERVPRRNHAVVRLNCAFNKLELELRMDDVCAFT</sequence>
<dbReference type="AlphaFoldDB" id="A0A7S1A4P2"/>
<dbReference type="GO" id="GO:0000398">
    <property type="term" value="P:mRNA splicing, via spliceosome"/>
    <property type="evidence" value="ECO:0007669"/>
    <property type="project" value="InterPro"/>
</dbReference>
<dbReference type="InterPro" id="IPR045166">
    <property type="entry name" value="Spp2-like"/>
</dbReference>
<evidence type="ECO:0000313" key="2">
    <source>
        <dbReference type="EMBL" id="CAD8841985.1"/>
    </source>
</evidence>
<dbReference type="EMBL" id="HBFQ01023282">
    <property type="protein sequence ID" value="CAD8841985.1"/>
    <property type="molecule type" value="Transcribed_RNA"/>
</dbReference>
<name>A0A7S1A4P2_NOCSC</name>
<protein>
    <submittedName>
        <fullName evidence="2">Uncharacterized protein</fullName>
    </submittedName>
</protein>
<evidence type="ECO:0000256" key="1">
    <source>
        <dbReference type="SAM" id="MobiDB-lite"/>
    </source>
</evidence>
<dbReference type="Gene3D" id="2.30.30.140">
    <property type="match status" value="1"/>
</dbReference>
<gene>
    <name evidence="2" type="ORF">NSCI0253_LOCUS16333</name>
</gene>
<dbReference type="PANTHER" id="PTHR15818:SF2">
    <property type="entry name" value="G-PATCH DOMAIN AND KOW MOTIFS-CONTAINING PROTEIN"/>
    <property type="match status" value="1"/>
</dbReference>
<organism evidence="2">
    <name type="scientific">Noctiluca scintillans</name>
    <name type="common">Sea sparkle</name>
    <name type="synonym">Red tide dinoflagellate</name>
    <dbReference type="NCBI Taxonomy" id="2966"/>
    <lineage>
        <taxon>Eukaryota</taxon>
        <taxon>Sar</taxon>
        <taxon>Alveolata</taxon>
        <taxon>Dinophyceae</taxon>
        <taxon>Noctilucales</taxon>
        <taxon>Noctilucaceae</taxon>
        <taxon>Noctiluca</taxon>
    </lineage>
</organism>
<dbReference type="GO" id="GO:0005681">
    <property type="term" value="C:spliceosomal complex"/>
    <property type="evidence" value="ECO:0007669"/>
    <property type="project" value="TreeGrafter"/>
</dbReference>
<accession>A0A7S1A4P2</accession>
<proteinExistence type="predicted"/>
<reference evidence="2" key="1">
    <citation type="submission" date="2021-01" db="EMBL/GenBank/DDBJ databases">
        <authorList>
            <person name="Corre E."/>
            <person name="Pelletier E."/>
            <person name="Niang G."/>
            <person name="Scheremetjew M."/>
            <person name="Finn R."/>
            <person name="Kale V."/>
            <person name="Holt S."/>
            <person name="Cochrane G."/>
            <person name="Meng A."/>
            <person name="Brown T."/>
            <person name="Cohen L."/>
        </authorList>
    </citation>
    <scope>NUCLEOTIDE SEQUENCE</scope>
</reference>